<name>A0ABD1V537_9LAMI</name>
<organism evidence="2 3">
    <name type="scientific">Abeliophyllum distichum</name>
    <dbReference type="NCBI Taxonomy" id="126358"/>
    <lineage>
        <taxon>Eukaryota</taxon>
        <taxon>Viridiplantae</taxon>
        <taxon>Streptophyta</taxon>
        <taxon>Embryophyta</taxon>
        <taxon>Tracheophyta</taxon>
        <taxon>Spermatophyta</taxon>
        <taxon>Magnoliopsida</taxon>
        <taxon>eudicotyledons</taxon>
        <taxon>Gunneridae</taxon>
        <taxon>Pentapetalae</taxon>
        <taxon>asterids</taxon>
        <taxon>lamiids</taxon>
        <taxon>Lamiales</taxon>
        <taxon>Oleaceae</taxon>
        <taxon>Forsythieae</taxon>
        <taxon>Abeliophyllum</taxon>
    </lineage>
</organism>
<dbReference type="Proteomes" id="UP001604336">
    <property type="component" value="Unassembled WGS sequence"/>
</dbReference>
<keyword evidence="3" id="KW-1185">Reference proteome</keyword>
<reference evidence="3" key="1">
    <citation type="submission" date="2024-07" db="EMBL/GenBank/DDBJ databases">
        <title>Two chromosome-level genome assemblies of Korean endemic species Abeliophyllum distichum and Forsythia ovata (Oleaceae).</title>
        <authorList>
            <person name="Jang H."/>
        </authorList>
    </citation>
    <scope>NUCLEOTIDE SEQUENCE [LARGE SCALE GENOMIC DNA]</scope>
</reference>
<gene>
    <name evidence="2" type="ORF">Adt_05801</name>
</gene>
<dbReference type="PANTHER" id="PTHR11439">
    <property type="entry name" value="GAG-POL-RELATED RETROTRANSPOSON"/>
    <property type="match status" value="1"/>
</dbReference>
<proteinExistence type="predicted"/>
<dbReference type="Pfam" id="PF14223">
    <property type="entry name" value="Retrotran_gag_2"/>
    <property type="match status" value="1"/>
</dbReference>
<comment type="caution">
    <text evidence="2">The sequence shown here is derived from an EMBL/GenBank/DDBJ whole genome shotgun (WGS) entry which is preliminary data.</text>
</comment>
<dbReference type="CDD" id="cd09272">
    <property type="entry name" value="RNase_HI_RT_Ty1"/>
    <property type="match status" value="1"/>
</dbReference>
<evidence type="ECO:0000313" key="2">
    <source>
        <dbReference type="EMBL" id="KAL2532450.1"/>
    </source>
</evidence>
<dbReference type="AlphaFoldDB" id="A0ABD1V537"/>
<evidence type="ECO:0000313" key="3">
    <source>
        <dbReference type="Proteomes" id="UP001604336"/>
    </source>
</evidence>
<dbReference type="EMBL" id="JBFOLK010000002">
    <property type="protein sequence ID" value="KAL2532450.1"/>
    <property type="molecule type" value="Genomic_DNA"/>
</dbReference>
<accession>A0ABD1V537</accession>
<sequence length="283" mass="32564">MRAILVQQRVSKAPDDPETYPDDLKQKPSEIDDINEIAHSSIILHLSDNIVRQVDNSKTAREIWDRERRQAKPNPKYQSLNHTEYALVSGEAIECTEPLTYDEAVSCTKSKEWLEAMREEMKSLLKKETWKLVFCPQHQRLIQRPRENPLLLFSLLLLRTVHLRNFSYMVTLSSTEAEYVAIIEAVKEGLWLKGLLSKLNIMNNVVNIYSDSQSALMLCENPVYHERSKHIEVKYHFVREQLSTGEINLLKIGTADNLADMGTKILPVSKFNICLSKLLIDTG</sequence>
<evidence type="ECO:0000256" key="1">
    <source>
        <dbReference type="SAM" id="MobiDB-lite"/>
    </source>
</evidence>
<feature type="region of interest" description="Disordered" evidence="1">
    <location>
        <begin position="1"/>
        <end position="26"/>
    </location>
</feature>
<dbReference type="PANTHER" id="PTHR11439:SF491">
    <property type="entry name" value="INTEGRASE CATALYTIC DOMAIN-CONTAINING PROTEIN"/>
    <property type="match status" value="1"/>
</dbReference>
<protein>
    <submittedName>
        <fullName evidence="2">Retrovirus-related Pol polyprotein from transposon TNT 1-94</fullName>
    </submittedName>
</protein>